<keyword evidence="4" id="KW-0677">Repeat</keyword>
<dbReference type="RefSeq" id="WP_143134090.1">
    <property type="nucleotide sequence ID" value="NZ_BOMT01000076.1"/>
</dbReference>
<feature type="transmembrane region" description="Helical" evidence="8">
    <location>
        <begin position="49"/>
        <end position="73"/>
    </location>
</feature>
<protein>
    <submittedName>
        <fullName evidence="9">Arsenate reductase</fullName>
    </submittedName>
</protein>
<evidence type="ECO:0000256" key="3">
    <source>
        <dbReference type="ARBA" id="ARBA00022692"/>
    </source>
</evidence>
<organism evidence="9 10">
    <name type="scientific">Actinoplanes philippinensis</name>
    <dbReference type="NCBI Taxonomy" id="35752"/>
    <lineage>
        <taxon>Bacteria</taxon>
        <taxon>Bacillati</taxon>
        <taxon>Actinomycetota</taxon>
        <taxon>Actinomycetes</taxon>
        <taxon>Micromonosporales</taxon>
        <taxon>Micromonosporaceae</taxon>
        <taxon>Actinoplanes</taxon>
    </lineage>
</organism>
<dbReference type="PRINTS" id="PR00783">
    <property type="entry name" value="MINTRINSICP"/>
</dbReference>
<comment type="subcellular location">
    <subcellularLocation>
        <location evidence="1">Endomembrane system</location>
        <topology evidence="1">Multi-pass membrane protein</topology>
    </subcellularLocation>
</comment>
<dbReference type="GO" id="GO:0019755">
    <property type="term" value="P:one-carbon compound transport"/>
    <property type="evidence" value="ECO:0007669"/>
    <property type="project" value="UniProtKB-ARBA"/>
</dbReference>
<dbReference type="PANTHER" id="PTHR45665">
    <property type="entry name" value="AQUAPORIN-8"/>
    <property type="match status" value="1"/>
</dbReference>
<dbReference type="AlphaFoldDB" id="A0A1I2KZ23"/>
<name>A0A1I2KZ23_9ACTN</name>
<feature type="transmembrane region" description="Helical" evidence="8">
    <location>
        <begin position="93"/>
        <end position="113"/>
    </location>
</feature>
<dbReference type="SUPFAM" id="SSF81338">
    <property type="entry name" value="Aquaporin-like"/>
    <property type="match status" value="1"/>
</dbReference>
<feature type="transmembrane region" description="Helical" evidence="8">
    <location>
        <begin position="204"/>
        <end position="224"/>
    </location>
</feature>
<feature type="transmembrane region" description="Helical" evidence="8">
    <location>
        <begin position="133"/>
        <end position="151"/>
    </location>
</feature>
<comment type="similarity">
    <text evidence="7">Belongs to the MIP/aquaporin (TC 1.A.8) family.</text>
</comment>
<dbReference type="GO" id="GO:0005737">
    <property type="term" value="C:cytoplasm"/>
    <property type="evidence" value="ECO:0007669"/>
    <property type="project" value="UniProtKB-ARBA"/>
</dbReference>
<dbReference type="GO" id="GO:0016020">
    <property type="term" value="C:membrane"/>
    <property type="evidence" value="ECO:0007669"/>
    <property type="project" value="InterPro"/>
</dbReference>
<keyword evidence="10" id="KW-1185">Reference proteome</keyword>
<dbReference type="GO" id="GO:0012505">
    <property type="term" value="C:endomembrane system"/>
    <property type="evidence" value="ECO:0007669"/>
    <property type="project" value="UniProtKB-SubCell"/>
</dbReference>
<evidence type="ECO:0000256" key="4">
    <source>
        <dbReference type="ARBA" id="ARBA00022737"/>
    </source>
</evidence>
<dbReference type="Proteomes" id="UP000199645">
    <property type="component" value="Unassembled WGS sequence"/>
</dbReference>
<dbReference type="InterPro" id="IPR000425">
    <property type="entry name" value="MIP"/>
</dbReference>
<dbReference type="Pfam" id="PF00230">
    <property type="entry name" value="MIP"/>
    <property type="match status" value="1"/>
</dbReference>
<dbReference type="InterPro" id="IPR034294">
    <property type="entry name" value="Aquaporin_transptr"/>
</dbReference>
<evidence type="ECO:0000313" key="10">
    <source>
        <dbReference type="Proteomes" id="UP000199645"/>
    </source>
</evidence>
<dbReference type="PANTHER" id="PTHR45665:SF9">
    <property type="entry name" value="AQUAPORIN-8"/>
    <property type="match status" value="1"/>
</dbReference>
<keyword evidence="2 7" id="KW-0813">Transport</keyword>
<keyword evidence="5 8" id="KW-1133">Transmembrane helix</keyword>
<evidence type="ECO:0000256" key="1">
    <source>
        <dbReference type="ARBA" id="ARBA00004127"/>
    </source>
</evidence>
<evidence type="ECO:0000256" key="5">
    <source>
        <dbReference type="ARBA" id="ARBA00022989"/>
    </source>
</evidence>
<proteinExistence type="inferred from homology"/>
<dbReference type="Gene3D" id="1.20.1080.10">
    <property type="entry name" value="Glycerol uptake facilitator protein"/>
    <property type="match status" value="1"/>
</dbReference>
<keyword evidence="3 7" id="KW-0812">Transmembrane</keyword>
<dbReference type="GO" id="GO:0015250">
    <property type="term" value="F:water channel activity"/>
    <property type="evidence" value="ECO:0007669"/>
    <property type="project" value="TreeGrafter"/>
</dbReference>
<gene>
    <name evidence="9" type="ORF">SAMN05421541_11927</name>
</gene>
<reference evidence="9 10" key="1">
    <citation type="submission" date="2016-10" db="EMBL/GenBank/DDBJ databases">
        <authorList>
            <person name="de Groot N.N."/>
        </authorList>
    </citation>
    <scope>NUCLEOTIDE SEQUENCE [LARGE SCALE GENOMIC DNA]</scope>
    <source>
        <strain evidence="9 10">DSM 43019</strain>
    </source>
</reference>
<evidence type="ECO:0000256" key="2">
    <source>
        <dbReference type="ARBA" id="ARBA00022448"/>
    </source>
</evidence>
<dbReference type="InterPro" id="IPR023271">
    <property type="entry name" value="Aquaporin-like"/>
</dbReference>
<dbReference type="STRING" id="35752.SAMN05421541_11927"/>
<evidence type="ECO:0000256" key="7">
    <source>
        <dbReference type="RuleBase" id="RU000477"/>
    </source>
</evidence>
<keyword evidence="6 8" id="KW-0472">Membrane</keyword>
<dbReference type="OrthoDB" id="9807293at2"/>
<dbReference type="EMBL" id="FONV01000019">
    <property type="protein sequence ID" value="SFF71823.1"/>
    <property type="molecule type" value="Genomic_DNA"/>
</dbReference>
<accession>A0A1I2KZ23</accession>
<evidence type="ECO:0000256" key="6">
    <source>
        <dbReference type="ARBA" id="ARBA00023136"/>
    </source>
</evidence>
<feature type="transmembrane region" description="Helical" evidence="8">
    <location>
        <begin position="163"/>
        <end position="184"/>
    </location>
</feature>
<evidence type="ECO:0000313" key="9">
    <source>
        <dbReference type="EMBL" id="SFF71823.1"/>
    </source>
</evidence>
<sequence length="270" mass="27118">MDDLATARRLSAEFLGTGFLLAAVVGAGSMAAALSPGDPGLRLLESTGAVALALAAVIHMFAPVSGAHFNPVVSAADWWLGRRAGTGLTTAELIGYVGAQLAGAVFGTVLGNLMFGRPAMTVASTVRSGGNLLLSEVVATAGLLVLIAALVRTGRGAAGPGAVGAYVGAACWFTASTCFANPAVTVARMFTGAEAGIAPGSVPGFLLAQAGGLILACALIPWWYPHPAARPEPAVTAVPAGRVPRPRRAARVLTAVPVRRVPRPAGRPGR</sequence>
<evidence type="ECO:0000256" key="8">
    <source>
        <dbReference type="SAM" id="Phobius"/>
    </source>
</evidence>